<dbReference type="Pfam" id="PF13487">
    <property type="entry name" value="HD_5"/>
    <property type="match status" value="1"/>
</dbReference>
<dbReference type="PANTHER" id="PTHR43155:SF2">
    <property type="entry name" value="CYCLIC DI-GMP PHOSPHODIESTERASE PA4108"/>
    <property type="match status" value="1"/>
</dbReference>
<comment type="caution">
    <text evidence="2">The sequence shown here is derived from an EMBL/GenBank/DDBJ whole genome shotgun (WGS) entry which is preliminary data.</text>
</comment>
<evidence type="ECO:0000259" key="1">
    <source>
        <dbReference type="PROSITE" id="PS51832"/>
    </source>
</evidence>
<evidence type="ECO:0000313" key="2">
    <source>
        <dbReference type="EMBL" id="OPH59290.1"/>
    </source>
</evidence>
<protein>
    <submittedName>
        <fullName evidence="2">Metal-dependent phosphohydrolase</fullName>
    </submittedName>
</protein>
<dbReference type="AlphaFoldDB" id="A0A1V4HN79"/>
<dbReference type="PANTHER" id="PTHR43155">
    <property type="entry name" value="CYCLIC DI-GMP PHOSPHODIESTERASE PA4108-RELATED"/>
    <property type="match status" value="1"/>
</dbReference>
<dbReference type="Proteomes" id="UP000190626">
    <property type="component" value="Unassembled WGS sequence"/>
</dbReference>
<organism evidence="2 3">
    <name type="scientific">Paenibacillus ferrarius</name>
    <dbReference type="NCBI Taxonomy" id="1469647"/>
    <lineage>
        <taxon>Bacteria</taxon>
        <taxon>Bacillati</taxon>
        <taxon>Bacillota</taxon>
        <taxon>Bacilli</taxon>
        <taxon>Bacillales</taxon>
        <taxon>Paenibacillaceae</taxon>
        <taxon>Paenibacillus</taxon>
    </lineage>
</organism>
<proteinExistence type="predicted"/>
<keyword evidence="2" id="KW-0378">Hydrolase</keyword>
<accession>A0A1V4HN79</accession>
<dbReference type="STRING" id="1469647.BC351_20455"/>
<dbReference type="GO" id="GO:0016787">
    <property type="term" value="F:hydrolase activity"/>
    <property type="evidence" value="ECO:0007669"/>
    <property type="project" value="UniProtKB-KW"/>
</dbReference>
<dbReference type="RefSeq" id="WP_079410783.1">
    <property type="nucleotide sequence ID" value="NZ_MBTG01000007.1"/>
</dbReference>
<dbReference type="Gene3D" id="1.10.3210.10">
    <property type="entry name" value="Hypothetical protein af1432"/>
    <property type="match status" value="1"/>
</dbReference>
<feature type="domain" description="HD-GYP" evidence="1">
    <location>
        <begin position="105"/>
        <end position="292"/>
    </location>
</feature>
<dbReference type="InterPro" id="IPR003607">
    <property type="entry name" value="HD/PDEase_dom"/>
</dbReference>
<dbReference type="SUPFAM" id="SSF109604">
    <property type="entry name" value="HD-domain/PDEase-like"/>
    <property type="match status" value="1"/>
</dbReference>
<keyword evidence="3" id="KW-1185">Reference proteome</keyword>
<dbReference type="EMBL" id="MBTG01000007">
    <property type="protein sequence ID" value="OPH59290.1"/>
    <property type="molecule type" value="Genomic_DNA"/>
</dbReference>
<sequence length="343" mass="38827">MKYVHLDSVESGQYLGRTIFASNGSILLSEGVQLTVFMINTLNRIGVTMIYIKDESLEDVEIPEILSEETKRIVMQQMGQTFAAIQSGKEFNSRSMSISINTLLDEVMKNRDVLIQLTDIRTKDNEMYVHATNVCMMAVLIGINMGFNETQLKELAVGALLHDVGKVELLYDDESLDLKRHHTWRGFELLKNKREFSLLIAHVAFQHHEAVDGSGYPRGLLSEDIHIYAKITAVANMYDNLLFDTSLGRRMLPYEACEHMMALAETKLDRDVVIQFLKIVSIYPTGASVRLSSRETGVVVGQHRGLPSRPIVRIVKQDATDRELDIKEIDLAKHTTLFIEQVL</sequence>
<dbReference type="PROSITE" id="PS51832">
    <property type="entry name" value="HD_GYP"/>
    <property type="match status" value="1"/>
</dbReference>
<reference evidence="3" key="1">
    <citation type="submission" date="2016-07" db="EMBL/GenBank/DDBJ databases">
        <authorList>
            <person name="Florea S."/>
            <person name="Webb J.S."/>
            <person name="Jaromczyk J."/>
            <person name="Schardl C.L."/>
        </authorList>
    </citation>
    <scope>NUCLEOTIDE SEQUENCE [LARGE SCALE GENOMIC DNA]</scope>
    <source>
        <strain evidence="3">CY1</strain>
    </source>
</reference>
<gene>
    <name evidence="2" type="ORF">BC351_20455</name>
</gene>
<dbReference type="SMART" id="SM00471">
    <property type="entry name" value="HDc"/>
    <property type="match status" value="1"/>
</dbReference>
<name>A0A1V4HN79_9BACL</name>
<evidence type="ECO:0000313" key="3">
    <source>
        <dbReference type="Proteomes" id="UP000190626"/>
    </source>
</evidence>
<dbReference type="InterPro" id="IPR037522">
    <property type="entry name" value="HD_GYP_dom"/>
</dbReference>
<dbReference type="OrthoDB" id="9759601at2"/>
<dbReference type="CDD" id="cd00077">
    <property type="entry name" value="HDc"/>
    <property type="match status" value="1"/>
</dbReference>